<evidence type="ECO:0008006" key="3">
    <source>
        <dbReference type="Google" id="ProtNLM"/>
    </source>
</evidence>
<reference evidence="1 2" key="1">
    <citation type="submission" date="2019-03" db="EMBL/GenBank/DDBJ databases">
        <title>Genomic Encyclopedia of Type Strains, Phase IV (KMG-IV): sequencing the most valuable type-strain genomes for metagenomic binning, comparative biology and taxonomic classification.</title>
        <authorList>
            <person name="Goeker M."/>
        </authorList>
    </citation>
    <scope>NUCLEOTIDE SEQUENCE [LARGE SCALE GENOMIC DNA]</scope>
    <source>
        <strain evidence="1 2">DSM 11170</strain>
    </source>
</reference>
<accession>A0A4R2RFV4</accession>
<dbReference type="RefSeq" id="WP_131919827.1">
    <property type="nucleotide sequence ID" value="NZ_JAOQNU010000020.1"/>
</dbReference>
<comment type="caution">
    <text evidence="1">The sequence shown here is derived from an EMBL/GenBank/DDBJ whole genome shotgun (WGS) entry which is preliminary data.</text>
</comment>
<dbReference type="Proteomes" id="UP000294813">
    <property type="component" value="Unassembled WGS sequence"/>
</dbReference>
<dbReference type="EMBL" id="SLXT01000021">
    <property type="protein sequence ID" value="TCP62522.1"/>
    <property type="molecule type" value="Genomic_DNA"/>
</dbReference>
<name>A0A4R2RFV4_9FIRM</name>
<evidence type="ECO:0000313" key="1">
    <source>
        <dbReference type="EMBL" id="TCP62522.1"/>
    </source>
</evidence>
<organism evidence="1 2">
    <name type="scientific">Heliophilum fasciatum</name>
    <dbReference type="NCBI Taxonomy" id="35700"/>
    <lineage>
        <taxon>Bacteria</taxon>
        <taxon>Bacillati</taxon>
        <taxon>Bacillota</taxon>
        <taxon>Clostridia</taxon>
        <taxon>Eubacteriales</taxon>
        <taxon>Heliobacteriaceae</taxon>
        <taxon>Heliophilum</taxon>
    </lineage>
</organism>
<sequence>MANKHRGIVEIELDKPRNLRYTLNALAEIEDKLGVNVGEMDGANLGIKAIRVILWAGLIHEDTELTETQVGEMVDFENFAQVQEKIAAAFEVATRKNV</sequence>
<evidence type="ECO:0000313" key="2">
    <source>
        <dbReference type="Proteomes" id="UP000294813"/>
    </source>
</evidence>
<protein>
    <recommendedName>
        <fullName evidence="3">Tail assembly chaperone E/41/14-like protein</fullName>
    </recommendedName>
</protein>
<dbReference type="AlphaFoldDB" id="A0A4R2RFV4"/>
<gene>
    <name evidence="1" type="ORF">EDD73_12120</name>
</gene>
<proteinExistence type="predicted"/>
<keyword evidence="2" id="KW-1185">Reference proteome</keyword>
<dbReference type="OrthoDB" id="1801573at2"/>